<dbReference type="InterPro" id="IPR051810">
    <property type="entry name" value="Precorrin_MeTrfase"/>
</dbReference>
<organism evidence="7">
    <name type="scientific">uncultured crenarchaeote 29d5</name>
    <dbReference type="NCBI Taxonomy" id="684057"/>
    <lineage>
        <taxon>Archaea</taxon>
        <taxon>Thermoproteota</taxon>
        <taxon>environmental samples</taxon>
    </lineage>
</organism>
<proteinExistence type="predicted"/>
<evidence type="ECO:0000256" key="3">
    <source>
        <dbReference type="ARBA" id="ARBA00022603"/>
    </source>
</evidence>
<feature type="domain" description="Tetrapyrrole methylase" evidence="6">
    <location>
        <begin position="7"/>
        <end position="218"/>
    </location>
</feature>
<dbReference type="Gene3D" id="3.40.1010.10">
    <property type="entry name" value="Cobalt-precorrin-4 Transmethylase, Domain 1"/>
    <property type="match status" value="1"/>
</dbReference>
<dbReference type="SUPFAM" id="SSF53790">
    <property type="entry name" value="Tetrapyrrole methylase"/>
    <property type="match status" value="1"/>
</dbReference>
<dbReference type="PANTHER" id="PTHR47036">
    <property type="entry name" value="COBALT-FACTOR III C(17)-METHYLTRANSFERASE-RELATED"/>
    <property type="match status" value="1"/>
</dbReference>
<evidence type="ECO:0000256" key="4">
    <source>
        <dbReference type="ARBA" id="ARBA00022679"/>
    </source>
</evidence>
<evidence type="ECO:0000259" key="6">
    <source>
        <dbReference type="Pfam" id="PF00590"/>
    </source>
</evidence>
<keyword evidence="4" id="KW-0808">Transferase</keyword>
<protein>
    <submittedName>
        <fullName evidence="7">Precorrin-3B methylase</fullName>
    </submittedName>
</protein>
<keyword evidence="3 7" id="KW-0489">Methyltransferase</keyword>
<keyword evidence="5" id="KW-0949">S-adenosyl-L-methionine</keyword>
<dbReference type="UniPathway" id="UPA00148"/>
<dbReference type="InterPro" id="IPR006363">
    <property type="entry name" value="Cbl_synth_CobJ/CibH_dom"/>
</dbReference>
<evidence type="ECO:0000313" key="7">
    <source>
        <dbReference type="EMBL" id="ACY24487.1"/>
    </source>
</evidence>
<dbReference type="Pfam" id="PF00590">
    <property type="entry name" value="TP_methylase"/>
    <property type="match status" value="1"/>
</dbReference>
<evidence type="ECO:0000256" key="5">
    <source>
        <dbReference type="ARBA" id="ARBA00022691"/>
    </source>
</evidence>
<dbReference type="InterPro" id="IPR014776">
    <property type="entry name" value="4pyrrole_Mease_sub2"/>
</dbReference>
<dbReference type="GO" id="GO:0008168">
    <property type="term" value="F:methyltransferase activity"/>
    <property type="evidence" value="ECO:0007669"/>
    <property type="project" value="UniProtKB-KW"/>
</dbReference>
<keyword evidence="2" id="KW-0169">Cobalamin biosynthesis</keyword>
<reference evidence="7" key="1">
    <citation type="journal article" date="2010" name="Environ. Microbiol.">
        <title>Homologues of nitrite reductases in ammonia-oxidizing archaea: diversity and genomic context.</title>
        <authorList>
            <person name="Bartossek R."/>
            <person name="Nicol G.W."/>
            <person name="Lanzen A."/>
            <person name="Klenk H.P."/>
            <person name="Schleper C."/>
        </authorList>
    </citation>
    <scope>NUCLEOTIDE SEQUENCE</scope>
</reference>
<dbReference type="InterPro" id="IPR035996">
    <property type="entry name" value="4pyrrol_Methylase_sf"/>
</dbReference>
<dbReference type="EMBL" id="GU059106">
    <property type="protein sequence ID" value="ACY24487.1"/>
    <property type="molecule type" value="Genomic_DNA"/>
</dbReference>
<dbReference type="AlphaFoldDB" id="D4N701"/>
<dbReference type="Gene3D" id="3.30.950.10">
    <property type="entry name" value="Methyltransferase, Cobalt-precorrin-4 Transmethylase, Domain 2"/>
    <property type="match status" value="1"/>
</dbReference>
<gene>
    <name evidence="7" type="ORF">29d5orf39</name>
</gene>
<comment type="pathway">
    <text evidence="1">Cofactor biosynthesis; adenosylcobalamin biosynthesis.</text>
</comment>
<dbReference type="GO" id="GO:0009236">
    <property type="term" value="P:cobalamin biosynthetic process"/>
    <property type="evidence" value="ECO:0007669"/>
    <property type="project" value="UniProtKB-UniPathway"/>
</dbReference>
<dbReference type="GO" id="GO:0032259">
    <property type="term" value="P:methylation"/>
    <property type="evidence" value="ECO:0007669"/>
    <property type="project" value="UniProtKB-KW"/>
</dbReference>
<accession>D4N701</accession>
<evidence type="ECO:0000256" key="2">
    <source>
        <dbReference type="ARBA" id="ARBA00022573"/>
    </source>
</evidence>
<dbReference type="NCBIfam" id="TIGR01466">
    <property type="entry name" value="cobJ_cbiH"/>
    <property type="match status" value="1"/>
</dbReference>
<sequence>MQNTKGRLYVVGVGPGHHDHMTFRAKQVIEESEIIVGYDTYVSLVEDLIEGKEVYRYPMTQEVDRANQAIEFAEKGRIVSLVSSGDPGIYGMVGLIYEILADRKWKHDEGIYVECVPGVSSLNSCSALIGSPLMTDFAVVSMSDLLVPWEIIVKRVEAAALGDYVTVIYNPASKKRIHQLKDTKDIFLKYRKPDTPVAIVKGAFRDSQKVVVTTLEKLLDYNDMLGMITTVIIGNSSTFNYNGLMINPRGYKSKYELVPETTKSIK</sequence>
<evidence type="ECO:0000256" key="1">
    <source>
        <dbReference type="ARBA" id="ARBA00004953"/>
    </source>
</evidence>
<dbReference type="CDD" id="cd11646">
    <property type="entry name" value="Precorrin_3B_C17_MT"/>
    <property type="match status" value="1"/>
</dbReference>
<dbReference type="PANTHER" id="PTHR47036:SF1">
    <property type="entry name" value="COBALT-FACTOR III C(17)-METHYLTRANSFERASE-RELATED"/>
    <property type="match status" value="1"/>
</dbReference>
<dbReference type="InterPro" id="IPR014777">
    <property type="entry name" value="4pyrrole_Mease_sub1"/>
</dbReference>
<name>D4N701_9CREN</name>
<dbReference type="InterPro" id="IPR000878">
    <property type="entry name" value="4pyrrol_Mease"/>
</dbReference>